<name>I9NUR5_9FIRM</name>
<keyword evidence="4" id="KW-0804">Transcription</keyword>
<dbReference type="Gene3D" id="1.10.1660.10">
    <property type="match status" value="1"/>
</dbReference>
<organism evidence="6 7">
    <name type="scientific">Pelosinus fermentans JBW45</name>
    <dbReference type="NCBI Taxonomy" id="1192197"/>
    <lineage>
        <taxon>Bacteria</taxon>
        <taxon>Bacillati</taxon>
        <taxon>Bacillota</taxon>
        <taxon>Negativicutes</taxon>
        <taxon>Selenomonadales</taxon>
        <taxon>Sporomusaceae</taxon>
        <taxon>Pelosinus</taxon>
    </lineage>
</organism>
<evidence type="ECO:0000256" key="2">
    <source>
        <dbReference type="ARBA" id="ARBA00023015"/>
    </source>
</evidence>
<dbReference type="HOGENOM" id="CLU_119478_0_0_9"/>
<evidence type="ECO:0000313" key="7">
    <source>
        <dbReference type="Proteomes" id="UP000005361"/>
    </source>
</evidence>
<dbReference type="STRING" id="1192197.JBW_04640"/>
<dbReference type="PANTHER" id="PTHR30204">
    <property type="entry name" value="REDOX-CYCLING DRUG-SENSING TRANSCRIPTIONAL ACTIVATOR SOXR"/>
    <property type="match status" value="1"/>
</dbReference>
<dbReference type="SMART" id="SM00422">
    <property type="entry name" value="HTH_MERR"/>
    <property type="match status" value="1"/>
</dbReference>
<gene>
    <name evidence="6" type="ORF">JBW_04640</name>
</gene>
<keyword evidence="1" id="KW-0678">Repressor</keyword>
<keyword evidence="3" id="KW-0238">DNA-binding</keyword>
<dbReference type="InterPro" id="IPR047057">
    <property type="entry name" value="MerR_fam"/>
</dbReference>
<protein>
    <submittedName>
        <fullName evidence="6">Transcriptional regulator, MerR family</fullName>
    </submittedName>
</protein>
<reference evidence="7" key="2">
    <citation type="submission" date="2015-02" db="EMBL/GenBank/DDBJ databases">
        <title>Complete Genome Sequence of Pelosinus fermentans JBW45.</title>
        <authorList>
            <person name="De Leon K.B."/>
            <person name="Utturkar S.M."/>
            <person name="Camilleri L.B."/>
            <person name="Arkin A.P."/>
            <person name="Fields M.W."/>
            <person name="Brown S.D."/>
            <person name="Wall J.D."/>
        </authorList>
    </citation>
    <scope>NUCLEOTIDE SEQUENCE [LARGE SCALE GENOMIC DNA]</scope>
    <source>
        <strain evidence="7">JBW45</strain>
    </source>
</reference>
<dbReference type="RefSeq" id="WP_007954922.1">
    <property type="nucleotide sequence ID" value="NZ_CP010978.1"/>
</dbReference>
<evidence type="ECO:0000256" key="3">
    <source>
        <dbReference type="ARBA" id="ARBA00023125"/>
    </source>
</evidence>
<evidence type="ECO:0000259" key="5">
    <source>
        <dbReference type="PROSITE" id="PS50937"/>
    </source>
</evidence>
<proteinExistence type="predicted"/>
<accession>I9NUR5</accession>
<feature type="domain" description="HTH merR-type" evidence="5">
    <location>
        <begin position="24"/>
        <end position="90"/>
    </location>
</feature>
<evidence type="ECO:0000256" key="1">
    <source>
        <dbReference type="ARBA" id="ARBA00022491"/>
    </source>
</evidence>
<dbReference type="Pfam" id="PF13411">
    <property type="entry name" value="MerR_1"/>
    <property type="match status" value="1"/>
</dbReference>
<dbReference type="InterPro" id="IPR000551">
    <property type="entry name" value="MerR-type_HTH_dom"/>
</dbReference>
<evidence type="ECO:0000313" key="6">
    <source>
        <dbReference type="EMBL" id="AJQ29969.1"/>
    </source>
</evidence>
<reference evidence="6 7" key="1">
    <citation type="journal article" date="2015" name="Genome Announc.">
        <title>Complete Genome Sequence of Pelosinus fermentans JBW45, a Member of a Remarkably Competitive Group of Negativicutes in the Firmicutes Phylum.</title>
        <authorList>
            <person name="De Leon K.B."/>
            <person name="Utturkar S.M."/>
            <person name="Camilleri L.B."/>
            <person name="Elias D.A."/>
            <person name="Arkin A.P."/>
            <person name="Fields M.W."/>
            <person name="Brown S.D."/>
            <person name="Wall J.D."/>
        </authorList>
    </citation>
    <scope>NUCLEOTIDE SEQUENCE [LARGE SCALE GENOMIC DNA]</scope>
    <source>
        <strain evidence="6 7">JBW45</strain>
    </source>
</reference>
<dbReference type="GO" id="GO:0003700">
    <property type="term" value="F:DNA-binding transcription factor activity"/>
    <property type="evidence" value="ECO:0007669"/>
    <property type="project" value="InterPro"/>
</dbReference>
<dbReference type="GO" id="GO:0003677">
    <property type="term" value="F:DNA binding"/>
    <property type="evidence" value="ECO:0007669"/>
    <property type="project" value="UniProtKB-KW"/>
</dbReference>
<dbReference type="InterPro" id="IPR009061">
    <property type="entry name" value="DNA-bd_dom_put_sf"/>
</dbReference>
<dbReference type="PANTHER" id="PTHR30204:SF69">
    <property type="entry name" value="MERR-FAMILY TRANSCRIPTIONAL REGULATOR"/>
    <property type="match status" value="1"/>
</dbReference>
<sequence>MPKHNLSVSTILDIPLLSRIIVGIGEVSNITGVSARQLRYWESKGIISSIGDNAGTNRKYDYTNIEKIILIKDFLDQGFTLEASAKRLEERILRLNEAIVQLANQHNTPIQESVESIEDTNEPYHLLDGEPYRLLGYATHSVTKEKLEIYLPSDKNQEKLLAKPLEEEHH</sequence>
<evidence type="ECO:0000256" key="4">
    <source>
        <dbReference type="ARBA" id="ARBA00023163"/>
    </source>
</evidence>
<keyword evidence="2" id="KW-0805">Transcription regulation</keyword>
<dbReference type="Proteomes" id="UP000005361">
    <property type="component" value="Chromosome"/>
</dbReference>
<dbReference type="PROSITE" id="PS50937">
    <property type="entry name" value="HTH_MERR_2"/>
    <property type="match status" value="1"/>
</dbReference>
<dbReference type="PROSITE" id="PS00552">
    <property type="entry name" value="HTH_MERR_1"/>
    <property type="match status" value="1"/>
</dbReference>
<dbReference type="CDD" id="cd01105">
    <property type="entry name" value="HTH_GlnR-like"/>
    <property type="match status" value="1"/>
</dbReference>
<dbReference type="KEGG" id="pft:JBW_04640"/>
<dbReference type="EMBL" id="CP010978">
    <property type="protein sequence ID" value="AJQ29969.1"/>
    <property type="molecule type" value="Genomic_DNA"/>
</dbReference>
<dbReference type="SUPFAM" id="SSF46955">
    <property type="entry name" value="Putative DNA-binding domain"/>
    <property type="match status" value="1"/>
</dbReference>
<dbReference type="AlphaFoldDB" id="I9NUR5"/>
<dbReference type="OrthoDB" id="9791488at2"/>